<accession>A0A916Y6Z0</accession>
<evidence type="ECO:0000313" key="4">
    <source>
        <dbReference type="Proteomes" id="UP000625735"/>
    </source>
</evidence>
<proteinExistence type="predicted"/>
<dbReference type="Proteomes" id="UP000625735">
    <property type="component" value="Unassembled WGS sequence"/>
</dbReference>
<feature type="transmembrane region" description="Helical" evidence="1">
    <location>
        <begin position="7"/>
        <end position="25"/>
    </location>
</feature>
<feature type="transmembrane region" description="Helical" evidence="1">
    <location>
        <begin position="70"/>
        <end position="90"/>
    </location>
</feature>
<feature type="transmembrane region" description="Helical" evidence="1">
    <location>
        <begin position="41"/>
        <end position="58"/>
    </location>
</feature>
<keyword evidence="1" id="KW-0812">Transmembrane</keyword>
<sequence>MDYKHKIFQVVFVLWIVTITLLSLVESENLPRIDVKNSDKLGHFVFYFLLTLFLFLALPKQRLNLGSKLLFSFLFSVIYGIIIEILQGVITVKRQPEILDVFANTFGSLVAIVVIYFLLPKVKFLK</sequence>
<evidence type="ECO:0000256" key="1">
    <source>
        <dbReference type="SAM" id="Phobius"/>
    </source>
</evidence>
<dbReference type="AlphaFoldDB" id="A0A916Y6Z0"/>
<reference evidence="3" key="2">
    <citation type="submission" date="2020-09" db="EMBL/GenBank/DDBJ databases">
        <authorList>
            <person name="Sun Q."/>
            <person name="Zhou Y."/>
        </authorList>
    </citation>
    <scope>NUCLEOTIDE SEQUENCE</scope>
    <source>
        <strain evidence="3">CGMCC 1.12506</strain>
    </source>
</reference>
<reference evidence="3" key="1">
    <citation type="journal article" date="2014" name="Int. J. Syst. Evol. Microbiol.">
        <title>Complete genome sequence of Corynebacterium casei LMG S-19264T (=DSM 44701T), isolated from a smear-ripened cheese.</title>
        <authorList>
            <consortium name="US DOE Joint Genome Institute (JGI-PGF)"/>
            <person name="Walter F."/>
            <person name="Albersmeier A."/>
            <person name="Kalinowski J."/>
            <person name="Ruckert C."/>
        </authorList>
    </citation>
    <scope>NUCLEOTIDE SEQUENCE</scope>
    <source>
        <strain evidence="3">CGMCC 1.12506</strain>
    </source>
</reference>
<keyword evidence="4" id="KW-1185">Reference proteome</keyword>
<protein>
    <recommendedName>
        <fullName evidence="2">VanZ-like domain-containing protein</fullName>
    </recommendedName>
</protein>
<organism evidence="3 4">
    <name type="scientific">Flavobacterium orientale</name>
    <dbReference type="NCBI Taxonomy" id="1756020"/>
    <lineage>
        <taxon>Bacteria</taxon>
        <taxon>Pseudomonadati</taxon>
        <taxon>Bacteroidota</taxon>
        <taxon>Flavobacteriia</taxon>
        <taxon>Flavobacteriales</taxon>
        <taxon>Flavobacteriaceae</taxon>
        <taxon>Flavobacterium</taxon>
    </lineage>
</organism>
<feature type="transmembrane region" description="Helical" evidence="1">
    <location>
        <begin position="102"/>
        <end position="119"/>
    </location>
</feature>
<keyword evidence="1" id="KW-1133">Transmembrane helix</keyword>
<dbReference type="Pfam" id="PF04892">
    <property type="entry name" value="VanZ"/>
    <property type="match status" value="1"/>
</dbReference>
<dbReference type="InterPro" id="IPR006976">
    <property type="entry name" value="VanZ-like"/>
</dbReference>
<name>A0A916Y6Z0_9FLAO</name>
<dbReference type="NCBIfam" id="NF037970">
    <property type="entry name" value="vanZ_1"/>
    <property type="match status" value="1"/>
</dbReference>
<feature type="domain" description="VanZ-like" evidence="2">
    <location>
        <begin position="35"/>
        <end position="118"/>
    </location>
</feature>
<comment type="caution">
    <text evidence="3">The sequence shown here is derived from an EMBL/GenBank/DDBJ whole genome shotgun (WGS) entry which is preliminary data.</text>
</comment>
<dbReference type="RefSeq" id="WP_188362893.1">
    <property type="nucleotide sequence ID" value="NZ_BMFG01000011.1"/>
</dbReference>
<evidence type="ECO:0000313" key="3">
    <source>
        <dbReference type="EMBL" id="GGD33732.1"/>
    </source>
</evidence>
<keyword evidence="1" id="KW-0472">Membrane</keyword>
<dbReference type="PANTHER" id="PTHR28008">
    <property type="entry name" value="DOMAIN PROTEIN, PUTATIVE (AFU_ORTHOLOGUE AFUA_3G10980)-RELATED"/>
    <property type="match status" value="1"/>
</dbReference>
<dbReference type="PANTHER" id="PTHR28008:SF1">
    <property type="entry name" value="DOMAIN PROTEIN, PUTATIVE (AFU_ORTHOLOGUE AFUA_3G10980)-RELATED"/>
    <property type="match status" value="1"/>
</dbReference>
<evidence type="ECO:0000259" key="2">
    <source>
        <dbReference type="Pfam" id="PF04892"/>
    </source>
</evidence>
<dbReference type="EMBL" id="BMFG01000011">
    <property type="protein sequence ID" value="GGD33732.1"/>
    <property type="molecule type" value="Genomic_DNA"/>
</dbReference>
<gene>
    <name evidence="3" type="ORF">GCM10011343_24640</name>
</gene>